<keyword evidence="7" id="KW-1015">Disulfide bond</keyword>
<evidence type="ECO:0000256" key="8">
    <source>
        <dbReference type="ARBA" id="ARBA00023284"/>
    </source>
</evidence>
<dbReference type="InterPro" id="IPR000866">
    <property type="entry name" value="AhpC/TSA"/>
</dbReference>
<evidence type="ECO:0000256" key="12">
    <source>
        <dbReference type="ARBA" id="ARBA00049091"/>
    </source>
</evidence>
<feature type="domain" description="Thioredoxin" evidence="13">
    <location>
        <begin position="1"/>
        <end position="156"/>
    </location>
</feature>
<comment type="caution">
    <text evidence="14">The sequence shown here is derived from an EMBL/GenBank/DDBJ whole genome shotgun (WGS) entry which is preliminary data.</text>
</comment>
<dbReference type="PANTHER" id="PTHR42801:SF4">
    <property type="entry name" value="AHPC_TSA FAMILY PROTEIN"/>
    <property type="match status" value="1"/>
</dbReference>
<evidence type="ECO:0000313" key="15">
    <source>
        <dbReference type="Proteomes" id="UP001501337"/>
    </source>
</evidence>
<comment type="subunit">
    <text evidence="2">Monomer.</text>
</comment>
<comment type="similarity">
    <text evidence="10">Belongs to the peroxiredoxin family. BCP/PrxQ subfamily.</text>
</comment>
<evidence type="ECO:0000256" key="2">
    <source>
        <dbReference type="ARBA" id="ARBA00011245"/>
    </source>
</evidence>
<dbReference type="InterPro" id="IPR050924">
    <property type="entry name" value="Peroxiredoxin_BCP/PrxQ"/>
</dbReference>
<dbReference type="EC" id="1.11.1.24" evidence="3"/>
<dbReference type="Proteomes" id="UP001501337">
    <property type="component" value="Unassembled WGS sequence"/>
</dbReference>
<evidence type="ECO:0000256" key="5">
    <source>
        <dbReference type="ARBA" id="ARBA00022862"/>
    </source>
</evidence>
<keyword evidence="5" id="KW-0049">Antioxidant</keyword>
<evidence type="ECO:0000256" key="7">
    <source>
        <dbReference type="ARBA" id="ARBA00023157"/>
    </source>
</evidence>
<dbReference type="InterPro" id="IPR036249">
    <property type="entry name" value="Thioredoxin-like_sf"/>
</dbReference>
<keyword evidence="15" id="KW-1185">Reference proteome</keyword>
<sequence>MKIGDTLPQISVDVTPRTKPGADQLDLPSLKGHPVVIYFYPKDNTPGCTTEAQDFAEHYEEFKSMQTKVYGVSRDGLRSHNNFKTKYDLPFELISDPDEKLCQHFGVIKLKKLYGKEHMGIERSTFLFDPSGKLVKIWSGVKVKDHVAEVLEAVKTSRLVDNA</sequence>
<dbReference type="RefSeq" id="WP_344803501.1">
    <property type="nucleotide sequence ID" value="NZ_BAABBO010000001.1"/>
</dbReference>
<evidence type="ECO:0000256" key="3">
    <source>
        <dbReference type="ARBA" id="ARBA00013017"/>
    </source>
</evidence>
<dbReference type="InterPro" id="IPR013766">
    <property type="entry name" value="Thioredoxin_domain"/>
</dbReference>
<evidence type="ECO:0000313" key="14">
    <source>
        <dbReference type="EMBL" id="GAA3951231.1"/>
    </source>
</evidence>
<proteinExistence type="inferred from homology"/>
<dbReference type="SUPFAM" id="SSF52833">
    <property type="entry name" value="Thioredoxin-like"/>
    <property type="match status" value="1"/>
</dbReference>
<gene>
    <name evidence="14" type="ORF">GCM10022278_08010</name>
</gene>
<dbReference type="Pfam" id="PF00578">
    <property type="entry name" value="AhpC-TSA"/>
    <property type="match status" value="1"/>
</dbReference>
<evidence type="ECO:0000256" key="11">
    <source>
        <dbReference type="ARBA" id="ARBA00042639"/>
    </source>
</evidence>
<evidence type="ECO:0000256" key="10">
    <source>
        <dbReference type="ARBA" id="ARBA00038489"/>
    </source>
</evidence>
<organism evidence="14 15">
    <name type="scientific">Allohahella marinimesophila</name>
    <dbReference type="NCBI Taxonomy" id="1054972"/>
    <lineage>
        <taxon>Bacteria</taxon>
        <taxon>Pseudomonadati</taxon>
        <taxon>Pseudomonadota</taxon>
        <taxon>Gammaproteobacteria</taxon>
        <taxon>Oceanospirillales</taxon>
        <taxon>Hahellaceae</taxon>
        <taxon>Allohahella</taxon>
    </lineage>
</organism>
<evidence type="ECO:0000256" key="6">
    <source>
        <dbReference type="ARBA" id="ARBA00023002"/>
    </source>
</evidence>
<dbReference type="Gene3D" id="3.40.30.10">
    <property type="entry name" value="Glutaredoxin"/>
    <property type="match status" value="1"/>
</dbReference>
<dbReference type="PROSITE" id="PS51352">
    <property type="entry name" value="THIOREDOXIN_2"/>
    <property type="match status" value="1"/>
</dbReference>
<keyword evidence="4" id="KW-0575">Peroxidase</keyword>
<reference evidence="15" key="1">
    <citation type="journal article" date="2019" name="Int. J. Syst. Evol. Microbiol.">
        <title>The Global Catalogue of Microorganisms (GCM) 10K type strain sequencing project: providing services to taxonomists for standard genome sequencing and annotation.</title>
        <authorList>
            <consortium name="The Broad Institute Genomics Platform"/>
            <consortium name="The Broad Institute Genome Sequencing Center for Infectious Disease"/>
            <person name="Wu L."/>
            <person name="Ma J."/>
        </authorList>
    </citation>
    <scope>NUCLEOTIDE SEQUENCE [LARGE SCALE GENOMIC DNA]</scope>
    <source>
        <strain evidence="15">JCM 17555</strain>
    </source>
</reference>
<keyword evidence="8" id="KW-0676">Redox-active center</keyword>
<protein>
    <recommendedName>
        <fullName evidence="3">thioredoxin-dependent peroxiredoxin</fullName>
        <ecNumber evidence="3">1.11.1.24</ecNumber>
    </recommendedName>
    <alternativeName>
        <fullName evidence="9">Thioredoxin peroxidase</fullName>
    </alternativeName>
    <alternativeName>
        <fullName evidence="11">Thioredoxin-dependent peroxiredoxin Bcp</fullName>
    </alternativeName>
</protein>
<evidence type="ECO:0000256" key="1">
    <source>
        <dbReference type="ARBA" id="ARBA00003330"/>
    </source>
</evidence>
<comment type="function">
    <text evidence="1">Thiol-specific peroxidase that catalyzes the reduction of hydrogen peroxide and organic hydroperoxides to water and alcohols, respectively. Plays a role in cell protection against oxidative stress by detoxifying peroxides and as sensor of hydrogen peroxide-mediated signaling events.</text>
</comment>
<name>A0ABP7NQ35_9GAMM</name>
<accession>A0ABP7NQ35</accession>
<dbReference type="EMBL" id="BAABBO010000001">
    <property type="protein sequence ID" value="GAA3951231.1"/>
    <property type="molecule type" value="Genomic_DNA"/>
</dbReference>
<evidence type="ECO:0000259" key="13">
    <source>
        <dbReference type="PROSITE" id="PS51352"/>
    </source>
</evidence>
<dbReference type="InterPro" id="IPR024706">
    <property type="entry name" value="Peroxiredoxin_AhpC-typ"/>
</dbReference>
<dbReference type="PIRSF" id="PIRSF000239">
    <property type="entry name" value="AHPC"/>
    <property type="match status" value="1"/>
</dbReference>
<evidence type="ECO:0000256" key="9">
    <source>
        <dbReference type="ARBA" id="ARBA00032824"/>
    </source>
</evidence>
<evidence type="ECO:0000256" key="4">
    <source>
        <dbReference type="ARBA" id="ARBA00022559"/>
    </source>
</evidence>
<keyword evidence="6" id="KW-0560">Oxidoreductase</keyword>
<dbReference type="PANTHER" id="PTHR42801">
    <property type="entry name" value="THIOREDOXIN-DEPENDENT PEROXIDE REDUCTASE"/>
    <property type="match status" value="1"/>
</dbReference>
<dbReference type="CDD" id="cd03017">
    <property type="entry name" value="PRX_BCP"/>
    <property type="match status" value="1"/>
</dbReference>
<comment type="catalytic activity">
    <reaction evidence="12">
        <text>a hydroperoxide + [thioredoxin]-dithiol = an alcohol + [thioredoxin]-disulfide + H2O</text>
        <dbReference type="Rhea" id="RHEA:62620"/>
        <dbReference type="Rhea" id="RHEA-COMP:10698"/>
        <dbReference type="Rhea" id="RHEA-COMP:10700"/>
        <dbReference type="ChEBI" id="CHEBI:15377"/>
        <dbReference type="ChEBI" id="CHEBI:29950"/>
        <dbReference type="ChEBI" id="CHEBI:30879"/>
        <dbReference type="ChEBI" id="CHEBI:35924"/>
        <dbReference type="ChEBI" id="CHEBI:50058"/>
        <dbReference type="EC" id="1.11.1.24"/>
    </reaction>
</comment>